<proteinExistence type="predicted"/>
<reference evidence="2 3" key="1">
    <citation type="submission" date="2021-08" db="EMBL/GenBank/DDBJ databases">
        <title>Draft Genome Sequence of Phanerochaete sordida strain YK-624.</title>
        <authorList>
            <person name="Mori T."/>
            <person name="Dohra H."/>
            <person name="Suzuki T."/>
            <person name="Kawagishi H."/>
            <person name="Hirai H."/>
        </authorList>
    </citation>
    <scope>NUCLEOTIDE SEQUENCE [LARGE SCALE GENOMIC DNA]</scope>
    <source>
        <strain evidence="2 3">YK-624</strain>
    </source>
</reference>
<dbReference type="PROSITE" id="PS50097">
    <property type="entry name" value="BTB"/>
    <property type="match status" value="1"/>
</dbReference>
<dbReference type="EMBL" id="BPQB01000047">
    <property type="protein sequence ID" value="GJE95312.1"/>
    <property type="molecule type" value="Genomic_DNA"/>
</dbReference>
<feature type="domain" description="BTB" evidence="1">
    <location>
        <begin position="17"/>
        <end position="88"/>
    </location>
</feature>
<dbReference type="SUPFAM" id="SSF54695">
    <property type="entry name" value="POZ domain"/>
    <property type="match status" value="1"/>
</dbReference>
<sequence length="354" mass="39436">MTTPNVLHDDKFYLADGDLAICSAASPEGATTVFRVHKAYMTYNSPVFRDILGLPAGGDDQEMHDGVPVVRVTDSAEELHAFLDALYTPGAPTVPRWRPDAPLLLTPIMRLATKYQVDALRTHIIALIEDSWPRTFTQWLRFDGELRMLKNLHAAGLRGAEAFIDAVPEPASAIRFAREFDAPAILPFAYYTLAGIAYSCKWETRHGPFDPAVDVDSQGPLRAARWELLDAVDLARIVDGRERLIDSVQSLCMLRDEGCVRGCLTPPLRRTGAQCRSEGSCEDRIPVVAEWLAKFSEVSYFGAIRPDPLGVVENMFGGQSQWGICEACDQEMVAMIREWQTSEWESLPTTFNLE</sequence>
<evidence type="ECO:0000313" key="3">
    <source>
        <dbReference type="Proteomes" id="UP000703269"/>
    </source>
</evidence>
<dbReference type="Pfam" id="PF00651">
    <property type="entry name" value="BTB"/>
    <property type="match status" value="1"/>
</dbReference>
<dbReference type="Gene3D" id="3.30.710.10">
    <property type="entry name" value="Potassium Channel Kv1.1, Chain A"/>
    <property type="match status" value="1"/>
</dbReference>
<dbReference type="Proteomes" id="UP000703269">
    <property type="component" value="Unassembled WGS sequence"/>
</dbReference>
<accession>A0A9P3GHU5</accession>
<keyword evidence="3" id="KW-1185">Reference proteome</keyword>
<evidence type="ECO:0000313" key="2">
    <source>
        <dbReference type="EMBL" id="GJE95312.1"/>
    </source>
</evidence>
<gene>
    <name evidence="2" type="ORF">PsYK624_114960</name>
</gene>
<evidence type="ECO:0000259" key="1">
    <source>
        <dbReference type="PROSITE" id="PS50097"/>
    </source>
</evidence>
<dbReference type="InterPro" id="IPR000210">
    <property type="entry name" value="BTB/POZ_dom"/>
</dbReference>
<protein>
    <recommendedName>
        <fullName evidence="1">BTB domain-containing protein</fullName>
    </recommendedName>
</protein>
<organism evidence="2 3">
    <name type="scientific">Phanerochaete sordida</name>
    <dbReference type="NCBI Taxonomy" id="48140"/>
    <lineage>
        <taxon>Eukaryota</taxon>
        <taxon>Fungi</taxon>
        <taxon>Dikarya</taxon>
        <taxon>Basidiomycota</taxon>
        <taxon>Agaricomycotina</taxon>
        <taxon>Agaricomycetes</taxon>
        <taxon>Polyporales</taxon>
        <taxon>Phanerochaetaceae</taxon>
        <taxon>Phanerochaete</taxon>
    </lineage>
</organism>
<dbReference type="InterPro" id="IPR011333">
    <property type="entry name" value="SKP1/BTB/POZ_sf"/>
</dbReference>
<dbReference type="AlphaFoldDB" id="A0A9P3GHU5"/>
<name>A0A9P3GHU5_9APHY</name>
<dbReference type="OrthoDB" id="3268787at2759"/>
<comment type="caution">
    <text evidence="2">The sequence shown here is derived from an EMBL/GenBank/DDBJ whole genome shotgun (WGS) entry which is preliminary data.</text>
</comment>